<keyword evidence="3" id="KW-0175">Coiled coil</keyword>
<keyword evidence="2" id="KW-0653">Protein transport</keyword>
<sequence length="275" mass="30667">MSNVLDDLTTRFKSFSDTLEQGLSSISDLPSMLSSRPKGSVLSGRQLHGGSAHDAPPATKSRKERDARAELILQQLPQAYFDQGFDPLEHELRQMGDETKQEDVDSVVERLSAAVEVVGVRLAKQVQKQQEKLIAGITNVTHVEDDLKAAHVICKGTRSQLRMAAEDVQRQIKIITTTCKKQAYMEVLEVANKMKKIQDLQQALRKVHEQGDFGEAILLCMDCFQAVDTLGAFTVEPELRLTVQQQYYDTQQRLGTALLNVCSDFTPQGYSKVSN</sequence>
<dbReference type="PANTHER" id="PTHR13258:SF0">
    <property type="entry name" value="SYNDETIN"/>
    <property type="match status" value="1"/>
</dbReference>
<keyword evidence="1" id="KW-0813">Transport</keyword>
<reference evidence="6 7" key="1">
    <citation type="submission" date="2023-05" db="EMBL/GenBank/DDBJ databases">
        <title>A 100% complete, gapless, phased diploid assembly of the Scenedesmus obliquus UTEX 3031 genome.</title>
        <authorList>
            <person name="Biondi T.C."/>
            <person name="Hanschen E.R."/>
            <person name="Kwon T."/>
            <person name="Eng W."/>
            <person name="Kruse C.P.S."/>
            <person name="Koehler S.I."/>
            <person name="Kunde Y."/>
            <person name="Gleasner C.D."/>
            <person name="You Mak K.T."/>
            <person name="Polle J."/>
            <person name="Hovde B.T."/>
            <person name="Starkenburg S.R."/>
        </authorList>
    </citation>
    <scope>NUCLEOTIDE SEQUENCE [LARGE SCALE GENOMIC DNA]</scope>
    <source>
        <strain evidence="6 7">DOE0152z</strain>
    </source>
</reference>
<dbReference type="InterPro" id="IPR040047">
    <property type="entry name" value="VPS50"/>
</dbReference>
<evidence type="ECO:0000256" key="1">
    <source>
        <dbReference type="ARBA" id="ARBA00022448"/>
    </source>
</evidence>
<gene>
    <name evidence="6" type="ORF">OEZ85_012951</name>
</gene>
<dbReference type="EMBL" id="CP126214">
    <property type="protein sequence ID" value="WIA16240.1"/>
    <property type="molecule type" value="Genomic_DNA"/>
</dbReference>
<proteinExistence type="predicted"/>
<evidence type="ECO:0000313" key="6">
    <source>
        <dbReference type="EMBL" id="WIA16240.1"/>
    </source>
</evidence>
<evidence type="ECO:0000259" key="5">
    <source>
        <dbReference type="Pfam" id="PF10475"/>
    </source>
</evidence>
<evidence type="ECO:0000256" key="3">
    <source>
        <dbReference type="ARBA" id="ARBA00023054"/>
    </source>
</evidence>
<evidence type="ECO:0000313" key="7">
    <source>
        <dbReference type="Proteomes" id="UP001244341"/>
    </source>
</evidence>
<evidence type="ECO:0000256" key="4">
    <source>
        <dbReference type="SAM" id="MobiDB-lite"/>
    </source>
</evidence>
<dbReference type="InterPro" id="IPR019515">
    <property type="entry name" value="VPS54_N"/>
</dbReference>
<feature type="region of interest" description="Disordered" evidence="4">
    <location>
        <begin position="27"/>
        <end position="65"/>
    </location>
</feature>
<evidence type="ECO:0000256" key="2">
    <source>
        <dbReference type="ARBA" id="ARBA00022927"/>
    </source>
</evidence>
<name>A0ABY8U4E8_TETOB</name>
<dbReference type="Pfam" id="PF10475">
    <property type="entry name" value="Vps54_N"/>
    <property type="match status" value="1"/>
</dbReference>
<protein>
    <recommendedName>
        <fullName evidence="5">Vacuolar protein sorting-associated protein 54 N-terminal domain-containing protein</fullName>
    </recommendedName>
</protein>
<dbReference type="PANTHER" id="PTHR13258">
    <property type="entry name" value="SYNDETIN"/>
    <property type="match status" value="1"/>
</dbReference>
<dbReference type="Proteomes" id="UP001244341">
    <property type="component" value="Chromosome 7b"/>
</dbReference>
<accession>A0ABY8U4E8</accession>
<organism evidence="6 7">
    <name type="scientific">Tetradesmus obliquus</name>
    <name type="common">Green alga</name>
    <name type="synonym">Acutodesmus obliquus</name>
    <dbReference type="NCBI Taxonomy" id="3088"/>
    <lineage>
        <taxon>Eukaryota</taxon>
        <taxon>Viridiplantae</taxon>
        <taxon>Chlorophyta</taxon>
        <taxon>core chlorophytes</taxon>
        <taxon>Chlorophyceae</taxon>
        <taxon>CS clade</taxon>
        <taxon>Sphaeropleales</taxon>
        <taxon>Scenedesmaceae</taxon>
        <taxon>Tetradesmus</taxon>
    </lineage>
</organism>
<feature type="domain" description="Vacuolar protein sorting-associated protein 54 N-terminal" evidence="5">
    <location>
        <begin position="74"/>
        <end position="274"/>
    </location>
</feature>
<keyword evidence="7" id="KW-1185">Reference proteome</keyword>